<proteinExistence type="predicted"/>
<dbReference type="Pfam" id="PF00497">
    <property type="entry name" value="SBP_bac_3"/>
    <property type="match status" value="1"/>
</dbReference>
<dbReference type="PANTHER" id="PTHR38834:SF3">
    <property type="entry name" value="SOLUTE-BINDING PROTEIN FAMILY 3_N-TERMINAL DOMAIN-CONTAINING PROTEIN"/>
    <property type="match status" value="1"/>
</dbReference>
<dbReference type="RefSeq" id="WP_167230097.1">
    <property type="nucleotide sequence ID" value="NZ_VUYU01000026.1"/>
</dbReference>
<protein>
    <submittedName>
        <fullName evidence="4">Amino acid ABC transporter substrate-binding protein</fullName>
    </submittedName>
</protein>
<dbReference type="EMBL" id="VUYU01000026">
    <property type="protein sequence ID" value="NHZ37262.1"/>
    <property type="molecule type" value="Genomic_DNA"/>
</dbReference>
<keyword evidence="2" id="KW-0732">Signal</keyword>
<feature type="signal peptide" evidence="2">
    <location>
        <begin position="1"/>
        <end position="19"/>
    </location>
</feature>
<organism evidence="4 5">
    <name type="scientific">Massilia rubra</name>
    <dbReference type="NCBI Taxonomy" id="2607910"/>
    <lineage>
        <taxon>Bacteria</taxon>
        <taxon>Pseudomonadati</taxon>
        <taxon>Pseudomonadota</taxon>
        <taxon>Betaproteobacteria</taxon>
        <taxon>Burkholderiales</taxon>
        <taxon>Oxalobacteraceae</taxon>
        <taxon>Telluria group</taxon>
        <taxon>Massilia</taxon>
    </lineage>
</organism>
<evidence type="ECO:0000256" key="1">
    <source>
        <dbReference type="SAM" id="MobiDB-lite"/>
    </source>
</evidence>
<evidence type="ECO:0000256" key="2">
    <source>
        <dbReference type="SAM" id="SignalP"/>
    </source>
</evidence>
<evidence type="ECO:0000313" key="5">
    <source>
        <dbReference type="Proteomes" id="UP000785613"/>
    </source>
</evidence>
<feature type="chain" id="PRO_5045774841" evidence="2">
    <location>
        <begin position="20"/>
        <end position="261"/>
    </location>
</feature>
<dbReference type="PANTHER" id="PTHR38834">
    <property type="entry name" value="PERIPLASMIC SUBSTRATE BINDING PROTEIN FAMILY 3"/>
    <property type="match status" value="1"/>
</dbReference>
<dbReference type="InterPro" id="IPR001638">
    <property type="entry name" value="Solute-binding_3/MltF_N"/>
</dbReference>
<dbReference type="Gene3D" id="3.40.190.10">
    <property type="entry name" value="Periplasmic binding protein-like II"/>
    <property type="match status" value="2"/>
</dbReference>
<evidence type="ECO:0000313" key="4">
    <source>
        <dbReference type="EMBL" id="NHZ37262.1"/>
    </source>
</evidence>
<feature type="domain" description="Solute-binding protein family 3/N-terminal" evidence="3">
    <location>
        <begin position="31"/>
        <end position="241"/>
    </location>
</feature>
<name>A0ABX0LYT3_9BURK</name>
<accession>A0ABX0LYT3</accession>
<dbReference type="SUPFAM" id="SSF53850">
    <property type="entry name" value="Periplasmic binding protein-like II"/>
    <property type="match status" value="1"/>
</dbReference>
<gene>
    <name evidence="4" type="ORF">F0185_27230</name>
</gene>
<reference evidence="4 5" key="1">
    <citation type="submission" date="2019-09" db="EMBL/GenBank/DDBJ databases">
        <title>Taxonomy of Antarctic Massilia spp.: description of Massilia rubra sp. nov., Massilia aquatica sp. nov., Massilia mucilaginosa sp. nov., Massilia frigida sp. nov. isolated from streams, lakes and regoliths.</title>
        <authorList>
            <person name="Holochova P."/>
            <person name="Sedlacek I."/>
            <person name="Kralova S."/>
            <person name="Maslanova I."/>
            <person name="Busse H.-J."/>
            <person name="Stankova E."/>
            <person name="Vrbovska V."/>
            <person name="Kovarovic V."/>
            <person name="Bartak M."/>
            <person name="Svec P."/>
            <person name="Pantucek R."/>
        </authorList>
    </citation>
    <scope>NUCLEOTIDE SEQUENCE [LARGE SCALE GENOMIC DNA]</scope>
    <source>
        <strain evidence="4 5">CCM 8692</strain>
    </source>
</reference>
<evidence type="ECO:0000259" key="3">
    <source>
        <dbReference type="Pfam" id="PF00497"/>
    </source>
</evidence>
<dbReference type="Proteomes" id="UP000785613">
    <property type="component" value="Unassembled WGS sequence"/>
</dbReference>
<feature type="region of interest" description="Disordered" evidence="1">
    <location>
        <begin position="239"/>
        <end position="261"/>
    </location>
</feature>
<sequence length="261" mass="28668">MVKQLLLVAGLLAGSPGHAGLREAPPQLFITTEHAPPAIMVEGERVAGYSSDKIHEIMARTGLSYSIDVLPWKRAFTSAVQRPNGCVYATTRTPEREPLFKWVGPTDEGAWVLLGRADRNYQLSTLEDARGLRIGTYNGDVRDDYLRARGFKVDPAPNDMLNPQKLLMNRIDLWATGLRPGGGVLEQNGFAGKIVPVLVFNQVKAYLACNRAVPDAIIDKMSAALDAMNRDGTSRRIERKYDNWAPRKASEAEAGQAGPVR</sequence>
<keyword evidence="5" id="KW-1185">Reference proteome</keyword>
<comment type="caution">
    <text evidence="4">The sequence shown here is derived from an EMBL/GenBank/DDBJ whole genome shotgun (WGS) entry which is preliminary data.</text>
</comment>